<dbReference type="InterPro" id="IPR016032">
    <property type="entry name" value="Sig_transdc_resp-reg_C-effctor"/>
</dbReference>
<dbReference type="PROSITE" id="PS50043">
    <property type="entry name" value="HTH_LUXR_2"/>
    <property type="match status" value="1"/>
</dbReference>
<dbReference type="Gene3D" id="1.10.10.10">
    <property type="entry name" value="Winged helix-like DNA-binding domain superfamily/Winged helix DNA-binding domain"/>
    <property type="match status" value="1"/>
</dbReference>
<accession>A0ABT8K566</accession>
<dbReference type="EMBL" id="JAROCG010000002">
    <property type="protein sequence ID" value="MDN4612591.1"/>
    <property type="molecule type" value="Genomic_DNA"/>
</dbReference>
<dbReference type="SMART" id="SM00421">
    <property type="entry name" value="HTH_LUXR"/>
    <property type="match status" value="1"/>
</dbReference>
<keyword evidence="6" id="KW-1185">Reference proteome</keyword>
<dbReference type="Pfam" id="PF00196">
    <property type="entry name" value="GerE"/>
    <property type="match status" value="1"/>
</dbReference>
<organism evidence="5 6">
    <name type="scientific">Arthrobacter burdickii</name>
    <dbReference type="NCBI Taxonomy" id="3035920"/>
    <lineage>
        <taxon>Bacteria</taxon>
        <taxon>Bacillati</taxon>
        <taxon>Actinomycetota</taxon>
        <taxon>Actinomycetes</taxon>
        <taxon>Micrococcales</taxon>
        <taxon>Micrococcaceae</taxon>
        <taxon>Arthrobacter</taxon>
    </lineage>
</organism>
<dbReference type="InterPro" id="IPR041664">
    <property type="entry name" value="AAA_16"/>
</dbReference>
<dbReference type="SMART" id="SM00382">
    <property type="entry name" value="AAA"/>
    <property type="match status" value="1"/>
</dbReference>
<dbReference type="InterPro" id="IPR003593">
    <property type="entry name" value="AAA+_ATPase"/>
</dbReference>
<name>A0ABT8K566_9MICC</name>
<dbReference type="SUPFAM" id="SSF52540">
    <property type="entry name" value="P-loop containing nucleoside triphosphate hydrolases"/>
    <property type="match status" value="1"/>
</dbReference>
<sequence length="893" mass="94527">MTAAGSAVDLVGRAPLVKEIVTALGDTGGFGAMIVGGAGVGKTAVARSVVEHLRWTAPVLRVTGGASLRRIPFGALAPYLHTLSGSEAASPVAILRAMMGHLSPGGTGRAQHPALLVIDDAHELDDSSSALLAQLVSARRAKVLLMIRHTLTAPAEFRNLSADGLLTRFDLGPLDTDAVTTLCSQVLGGPVLTGTTHALALATGGNPLFLRTLVEQSLVGTGYLVRRNGVWRLADEQPRVHLRLGDLIRAQLRLRSAADLKALEVVSLAEPIALDAVAQVVDADALQRLRDDRLIVVGPGPEAPVSLEHPLYGEVLRCQVPAARSLMIRRRVLDVLDPGSQSLEGFLRTVSWGLDCGVPPDDEALLKAAVIANGLRHHDLALRAARAVSAPGLRERALLEVARAEGGRGKLAYAQELVDEAMRRCTDLRLAKDATLLSLELKLKSRASDQGLRDDVDRWRSLISRLQLGEDSRVTAEGIAQSQLGCRILECHLRLHEGRFDGAEDELRAIIADPQGTPETRGGAMIVLAELLGSMGRSVEGSTYSGMALDIIEAEGADLLGYRGFAVGRHLITLSQSGRGADARAVIQAHSGAHPFSIVYFAGLGDVADGITALRAARNIEARDKFLLALEALRDSDVTQVTTLLLGLGAYACALAGDTTRASALVEEFERVPKGGSRTMRLGGRIFATAAAALLGDGPGARGDLLTLAATAEKDQMMELAVTALRLSLLLGDMDAIAPLIRVLQGFEGPGAKDLLDFAVAAEAKDADAMARAATIAGEHGNVAFEFVGLSLVLQLTGEQGSTRHARAIQRRLVTLGEQREGPVSLPLASTSPALATSRLTPTERTIVALVNEGYSNREIADAKSVSVRTVEGHLYRIFAKLGVNRREDLREP</sequence>
<protein>
    <submittedName>
        <fullName evidence="5">LuxR C-terminal-related transcriptional regulator</fullName>
    </submittedName>
</protein>
<comment type="caution">
    <text evidence="5">The sequence shown here is derived from an EMBL/GenBank/DDBJ whole genome shotgun (WGS) entry which is preliminary data.</text>
</comment>
<dbReference type="RefSeq" id="WP_301229764.1">
    <property type="nucleotide sequence ID" value="NZ_JAROCG010000002.1"/>
</dbReference>
<dbReference type="Gene3D" id="3.40.50.300">
    <property type="entry name" value="P-loop containing nucleotide triphosphate hydrolases"/>
    <property type="match status" value="1"/>
</dbReference>
<gene>
    <name evidence="5" type="ORF">P5G52_17110</name>
</gene>
<evidence type="ECO:0000313" key="6">
    <source>
        <dbReference type="Proteomes" id="UP001174209"/>
    </source>
</evidence>
<dbReference type="InterPro" id="IPR000792">
    <property type="entry name" value="Tscrpt_reg_LuxR_C"/>
</dbReference>
<dbReference type="InterPro" id="IPR027417">
    <property type="entry name" value="P-loop_NTPase"/>
</dbReference>
<evidence type="ECO:0000256" key="3">
    <source>
        <dbReference type="ARBA" id="ARBA00023163"/>
    </source>
</evidence>
<evidence type="ECO:0000259" key="4">
    <source>
        <dbReference type="PROSITE" id="PS50043"/>
    </source>
</evidence>
<keyword evidence="2" id="KW-0238">DNA-binding</keyword>
<dbReference type="PANTHER" id="PTHR44688">
    <property type="entry name" value="DNA-BINDING TRANSCRIPTIONAL ACTIVATOR DEVR_DOSR"/>
    <property type="match status" value="1"/>
</dbReference>
<dbReference type="PRINTS" id="PR00038">
    <property type="entry name" value="HTHLUXR"/>
</dbReference>
<evidence type="ECO:0000256" key="1">
    <source>
        <dbReference type="ARBA" id="ARBA00023015"/>
    </source>
</evidence>
<evidence type="ECO:0000256" key="2">
    <source>
        <dbReference type="ARBA" id="ARBA00023125"/>
    </source>
</evidence>
<evidence type="ECO:0000313" key="5">
    <source>
        <dbReference type="EMBL" id="MDN4612591.1"/>
    </source>
</evidence>
<feature type="domain" description="HTH luxR-type" evidence="4">
    <location>
        <begin position="833"/>
        <end position="893"/>
    </location>
</feature>
<dbReference type="Proteomes" id="UP001174209">
    <property type="component" value="Unassembled WGS sequence"/>
</dbReference>
<dbReference type="Pfam" id="PF13191">
    <property type="entry name" value="AAA_16"/>
    <property type="match status" value="1"/>
</dbReference>
<dbReference type="CDD" id="cd06170">
    <property type="entry name" value="LuxR_C_like"/>
    <property type="match status" value="1"/>
</dbReference>
<keyword evidence="1" id="KW-0805">Transcription regulation</keyword>
<reference evidence="5" key="1">
    <citation type="submission" date="2023-06" db="EMBL/GenBank/DDBJ databases">
        <title>MT1 and MT2 Draft Genomes of Novel Species.</title>
        <authorList>
            <person name="Venkateswaran K."/>
        </authorList>
    </citation>
    <scope>NUCLEOTIDE SEQUENCE</scope>
    <source>
        <strain evidence="5">IIF3SC-B10</strain>
    </source>
</reference>
<dbReference type="InterPro" id="IPR036388">
    <property type="entry name" value="WH-like_DNA-bd_sf"/>
</dbReference>
<proteinExistence type="predicted"/>
<dbReference type="SUPFAM" id="SSF46894">
    <property type="entry name" value="C-terminal effector domain of the bipartite response regulators"/>
    <property type="match status" value="1"/>
</dbReference>
<keyword evidence="3" id="KW-0804">Transcription</keyword>
<dbReference type="PANTHER" id="PTHR44688:SF16">
    <property type="entry name" value="DNA-BINDING TRANSCRIPTIONAL ACTIVATOR DEVR_DOSR"/>
    <property type="match status" value="1"/>
</dbReference>